<feature type="chain" id="PRO_5036074249" description="Extracellular membrane protein CFEM domain-containing protein" evidence="1">
    <location>
        <begin position="18"/>
        <end position="124"/>
    </location>
</feature>
<proteinExistence type="predicted"/>
<gene>
    <name evidence="2" type="ORF">DYB25_008589</name>
    <name evidence="10" type="ORF">DYB26_005431</name>
    <name evidence="5" type="ORF">DYB30_013522</name>
    <name evidence="8" type="ORF">DYB31_008025</name>
    <name evidence="6" type="ORF">DYB34_013627</name>
    <name evidence="7" type="ORF">DYB35_013927</name>
    <name evidence="3" type="ORF">DYB36_014358</name>
    <name evidence="9" type="ORF">DYB37_013943</name>
    <name evidence="4" type="ORF">DYB38_013585</name>
</gene>
<protein>
    <recommendedName>
        <fullName evidence="20">Extracellular membrane protein CFEM domain-containing protein</fullName>
    </recommendedName>
</protein>
<evidence type="ECO:0000313" key="17">
    <source>
        <dbReference type="Proteomes" id="UP000285430"/>
    </source>
</evidence>
<evidence type="ECO:0000313" key="11">
    <source>
        <dbReference type="Proteomes" id="UP000265427"/>
    </source>
</evidence>
<organism evidence="3 11">
    <name type="scientific">Aphanomyces astaci</name>
    <name type="common">Crayfish plague agent</name>
    <dbReference type="NCBI Taxonomy" id="112090"/>
    <lineage>
        <taxon>Eukaryota</taxon>
        <taxon>Sar</taxon>
        <taxon>Stramenopiles</taxon>
        <taxon>Oomycota</taxon>
        <taxon>Saprolegniomycetes</taxon>
        <taxon>Saprolegniales</taxon>
        <taxon>Verrucalvaceae</taxon>
        <taxon>Aphanomyces</taxon>
    </lineage>
</organism>
<dbReference type="EMBL" id="QUTA01013392">
    <property type="protein sequence ID" value="RHX96469.1"/>
    <property type="molecule type" value="Genomic_DNA"/>
</dbReference>
<keyword evidence="1" id="KW-0732">Signal</keyword>
<evidence type="ECO:0000313" key="10">
    <source>
        <dbReference type="EMBL" id="RHZ42668.1"/>
    </source>
</evidence>
<evidence type="ECO:0000313" key="19">
    <source>
        <dbReference type="Proteomes" id="UP000286510"/>
    </source>
</evidence>
<evidence type="ECO:0000313" key="6">
    <source>
        <dbReference type="EMBL" id="RHY72082.1"/>
    </source>
</evidence>
<dbReference type="EMBL" id="QUTC01008091">
    <property type="protein sequence ID" value="RHY45129.1"/>
    <property type="molecule type" value="Genomic_DNA"/>
</dbReference>
<dbReference type="EMBL" id="QUTB01002580">
    <property type="protein sequence ID" value="RHY72082.1"/>
    <property type="molecule type" value="Genomic_DNA"/>
</dbReference>
<evidence type="ECO:0000256" key="1">
    <source>
        <dbReference type="SAM" id="SignalP"/>
    </source>
</evidence>
<dbReference type="VEuPathDB" id="FungiDB:H257_17600"/>
<dbReference type="Proteomes" id="UP000286510">
    <property type="component" value="Unassembled WGS sequence"/>
</dbReference>
<evidence type="ECO:0000313" key="3">
    <source>
        <dbReference type="EMBL" id="RHX98450.1"/>
    </source>
</evidence>
<name>A0A396ZZA3_APHAT</name>
<evidence type="ECO:0000313" key="13">
    <source>
        <dbReference type="Proteomes" id="UP000266196"/>
    </source>
</evidence>
<dbReference type="EMBL" id="QUTF01000612">
    <property type="protein sequence ID" value="RHZ42668.1"/>
    <property type="molecule type" value="Genomic_DNA"/>
</dbReference>
<evidence type="ECO:0000313" key="16">
    <source>
        <dbReference type="Proteomes" id="UP000283543"/>
    </source>
</evidence>
<comment type="caution">
    <text evidence="3">The sequence shown here is derived from an EMBL/GenBank/DDBJ whole genome shotgun (WGS) entry which is preliminary data.</text>
</comment>
<evidence type="ECO:0008006" key="20">
    <source>
        <dbReference type="Google" id="ProtNLM"/>
    </source>
</evidence>
<evidence type="ECO:0000313" key="18">
    <source>
        <dbReference type="Proteomes" id="UP000285712"/>
    </source>
</evidence>
<evidence type="ECO:0000313" key="4">
    <source>
        <dbReference type="EMBL" id="RHY45129.1"/>
    </source>
</evidence>
<evidence type="ECO:0000313" key="5">
    <source>
        <dbReference type="EMBL" id="RHY54402.1"/>
    </source>
</evidence>
<evidence type="ECO:0000313" key="7">
    <source>
        <dbReference type="EMBL" id="RHY97351.1"/>
    </source>
</evidence>
<dbReference type="EMBL" id="QUTE01011971">
    <property type="protein sequence ID" value="RHZ08400.1"/>
    <property type="molecule type" value="Genomic_DNA"/>
</dbReference>
<feature type="signal peptide" evidence="1">
    <location>
        <begin position="1"/>
        <end position="17"/>
    </location>
</feature>
<evidence type="ECO:0000313" key="15">
    <source>
        <dbReference type="Proteomes" id="UP000266643"/>
    </source>
</evidence>
<evidence type="ECO:0000313" key="14">
    <source>
        <dbReference type="Proteomes" id="UP000266239"/>
    </source>
</evidence>
<dbReference type="Proteomes" id="UP000285712">
    <property type="component" value="Unassembled WGS sequence"/>
</dbReference>
<dbReference type="EMBL" id="QUTH01001734">
    <property type="protein sequence ID" value="RHZ29481.1"/>
    <property type="molecule type" value="Genomic_DNA"/>
</dbReference>
<evidence type="ECO:0000313" key="9">
    <source>
        <dbReference type="EMBL" id="RHZ29481.1"/>
    </source>
</evidence>
<sequence>MKTAMIVLACVAASASAQKACDPAKVTDWMASCDRLASDEIKCKDKACHKALHYLVEDDAIKCYVSSGLGPATNLTKYTDLDKFCHAAPKATTTAKPTAASSASLVSTVSVMTVACLGVLSSGM</sequence>
<dbReference type="EMBL" id="QUTG01002180">
    <property type="protein sequence ID" value="RHY97351.1"/>
    <property type="molecule type" value="Genomic_DNA"/>
</dbReference>
<dbReference type="EMBL" id="QUTD01006614">
    <property type="protein sequence ID" value="RHY54402.1"/>
    <property type="molecule type" value="Genomic_DNA"/>
</dbReference>
<evidence type="ECO:0000313" key="8">
    <source>
        <dbReference type="EMBL" id="RHZ08400.1"/>
    </source>
</evidence>
<dbReference type="AlphaFoldDB" id="A0A396ZZA3"/>
<reference evidence="11 12" key="1">
    <citation type="submission" date="2018-08" db="EMBL/GenBank/DDBJ databases">
        <title>Aphanomyces genome sequencing and annotation.</title>
        <authorList>
            <person name="Minardi D."/>
            <person name="Oidtmann B."/>
            <person name="Van Der Giezen M."/>
            <person name="Studholme D.J."/>
        </authorList>
    </citation>
    <scope>NUCLEOTIDE SEQUENCE [LARGE SCALE GENOMIC DNA]</scope>
    <source>
        <strain evidence="8 13">197901</strain>
        <strain evidence="5 15">D2</strain>
        <strain evidence="9 17">Da</strain>
        <strain evidence="10 19">FDL457</strain>
        <strain evidence="3 11">Kv</strain>
        <strain evidence="4 12">SA</strain>
        <strain evidence="6 16">Si</strain>
        <strain evidence="7 18">Sv</strain>
        <strain evidence="2 14">Yx</strain>
    </source>
</reference>
<dbReference type="Proteomes" id="UP000265427">
    <property type="component" value="Unassembled WGS sequence"/>
</dbReference>
<accession>A0A396ZZA3</accession>
<dbReference type="Proteomes" id="UP000266643">
    <property type="component" value="Unassembled WGS sequence"/>
</dbReference>
<dbReference type="EMBL" id="QUSZ01010067">
    <property type="protein sequence ID" value="RHX98450.1"/>
    <property type="molecule type" value="Genomic_DNA"/>
</dbReference>
<dbReference type="Proteomes" id="UP000265716">
    <property type="component" value="Unassembled WGS sequence"/>
</dbReference>
<dbReference type="Proteomes" id="UP000283543">
    <property type="component" value="Unassembled WGS sequence"/>
</dbReference>
<dbReference type="Proteomes" id="UP000266196">
    <property type="component" value="Unassembled WGS sequence"/>
</dbReference>
<evidence type="ECO:0000313" key="2">
    <source>
        <dbReference type="EMBL" id="RHX96469.1"/>
    </source>
</evidence>
<dbReference type="Proteomes" id="UP000285430">
    <property type="component" value="Unassembled WGS sequence"/>
</dbReference>
<evidence type="ECO:0000313" key="12">
    <source>
        <dbReference type="Proteomes" id="UP000265716"/>
    </source>
</evidence>
<dbReference type="Proteomes" id="UP000266239">
    <property type="component" value="Unassembled WGS sequence"/>
</dbReference>